<dbReference type="AlphaFoldDB" id="A0A0G4IHF7"/>
<protein>
    <submittedName>
        <fullName evidence="6">Uncharacterized protein</fullName>
    </submittedName>
</protein>
<keyword evidence="1" id="KW-0677">Repeat</keyword>
<evidence type="ECO:0000256" key="5">
    <source>
        <dbReference type="SAM" id="SignalP"/>
    </source>
</evidence>
<reference evidence="7 9" key="2">
    <citation type="submission" date="2018-03" db="EMBL/GenBank/DDBJ databases">
        <authorList>
            <person name="Fogelqvist J."/>
        </authorList>
    </citation>
    <scope>NUCLEOTIDE SEQUENCE [LARGE SCALE GENOMIC DNA]</scope>
</reference>
<dbReference type="EMBL" id="OVEO01000001">
    <property type="protein sequence ID" value="SPQ93105.1"/>
    <property type="molecule type" value="Genomic_DNA"/>
</dbReference>
<sequence length="491" mass="52807">MLCLRLLLVFALSFGFCACDDFGDALAGSLFQAVIHGDTIAIASLLELGAPVGAQDNEALMIACTAGNVDVVKLLVRHNADVSARGHECLVRAASTPSLDLVRYLIESVRSPIDAKNYEPLIAAAASDRHDIVQYLLDNGIDPNIRHGLPLLVAEKSHSMRAADTLLRAGARGTEELLLMAVRKSDVGLVASALQRGVSPNGIIMDLAFQAGGVIWSAIVDNVAPTDVWGDEDFLDNMKRPDHAVLIGILKHDRVSTGGVIRALESAVAKRDLDLFRALLTNIRKEVRLQVACQVQRSANDKVLEGMDIEGFCEVFHDNLITPISDPDDASEMIQEIKAGLKLTRADRCKAVILHVAEMRKFRQGMNACAGGDRNEASPARNPDPNSDGNAGESGADDDVDQSDNADVDESTDVDGDQSIDAAGDETATHTPSTVPPLPRLSPQQLEEMRNSYGSAIVTPMMSRDRGSDAQSLPSSQPNKRQRRLRDAVIV</sequence>
<evidence type="ECO:0000313" key="6">
    <source>
        <dbReference type="EMBL" id="CEO94633.1"/>
    </source>
</evidence>
<feature type="chain" id="PRO_5035990657" evidence="5">
    <location>
        <begin position="20"/>
        <end position="491"/>
    </location>
</feature>
<dbReference type="InterPro" id="IPR002110">
    <property type="entry name" value="Ankyrin_rpt"/>
</dbReference>
<feature type="repeat" description="ANK" evidence="3">
    <location>
        <begin position="55"/>
        <end position="87"/>
    </location>
</feature>
<feature type="compositionally biased region" description="Acidic residues" evidence="4">
    <location>
        <begin position="395"/>
        <end position="418"/>
    </location>
</feature>
<dbReference type="STRING" id="37360.A0A0G4IHF7"/>
<proteinExistence type="predicted"/>
<dbReference type="Proteomes" id="UP000290189">
    <property type="component" value="Unassembled WGS sequence"/>
</dbReference>
<dbReference type="PROSITE" id="PS50297">
    <property type="entry name" value="ANK_REP_REGION"/>
    <property type="match status" value="2"/>
</dbReference>
<dbReference type="SUPFAM" id="SSF48403">
    <property type="entry name" value="Ankyrin repeat"/>
    <property type="match status" value="1"/>
</dbReference>
<dbReference type="InterPro" id="IPR036770">
    <property type="entry name" value="Ankyrin_rpt-contain_sf"/>
</dbReference>
<evidence type="ECO:0000313" key="9">
    <source>
        <dbReference type="Proteomes" id="UP000290189"/>
    </source>
</evidence>
<feature type="signal peptide" evidence="5">
    <location>
        <begin position="1"/>
        <end position="19"/>
    </location>
</feature>
<keyword evidence="8" id="KW-1185">Reference proteome</keyword>
<evidence type="ECO:0000256" key="3">
    <source>
        <dbReference type="PROSITE-ProRule" id="PRU00023"/>
    </source>
</evidence>
<feature type="region of interest" description="Disordered" evidence="4">
    <location>
        <begin position="369"/>
        <end position="491"/>
    </location>
</feature>
<dbReference type="PROSITE" id="PS50088">
    <property type="entry name" value="ANK_REPEAT"/>
    <property type="match status" value="2"/>
</dbReference>
<dbReference type="Proteomes" id="UP000039324">
    <property type="component" value="Unassembled WGS sequence"/>
</dbReference>
<evidence type="ECO:0000256" key="2">
    <source>
        <dbReference type="ARBA" id="ARBA00023043"/>
    </source>
</evidence>
<gene>
    <name evidence="6" type="ORF">PBRA_000418</name>
    <name evidence="7" type="ORF">PLBR_LOCUS320</name>
</gene>
<geneLocation type="mitochondrion" evidence="7"/>
<dbReference type="Pfam" id="PF12796">
    <property type="entry name" value="Ank_2"/>
    <property type="match status" value="1"/>
</dbReference>
<organism evidence="6 8">
    <name type="scientific">Plasmodiophora brassicae</name>
    <name type="common">Clubroot disease agent</name>
    <dbReference type="NCBI Taxonomy" id="37360"/>
    <lineage>
        <taxon>Eukaryota</taxon>
        <taxon>Sar</taxon>
        <taxon>Rhizaria</taxon>
        <taxon>Endomyxa</taxon>
        <taxon>Phytomyxea</taxon>
        <taxon>Plasmodiophorida</taxon>
        <taxon>Plasmodiophoridae</taxon>
        <taxon>Plasmodiophora</taxon>
    </lineage>
</organism>
<name>A0A0G4IHF7_PLABS</name>
<keyword evidence="7" id="KW-0496">Mitochondrion</keyword>
<dbReference type="EMBL" id="CDSF01000001">
    <property type="protein sequence ID" value="CEO94633.1"/>
    <property type="molecule type" value="Genomic_DNA"/>
</dbReference>
<dbReference type="SMART" id="SM00248">
    <property type="entry name" value="ANK"/>
    <property type="match status" value="3"/>
</dbReference>
<evidence type="ECO:0000313" key="8">
    <source>
        <dbReference type="Proteomes" id="UP000039324"/>
    </source>
</evidence>
<evidence type="ECO:0000256" key="1">
    <source>
        <dbReference type="ARBA" id="ARBA00022737"/>
    </source>
</evidence>
<dbReference type="PANTHER" id="PTHR24173:SF74">
    <property type="entry name" value="ANKYRIN REPEAT DOMAIN-CONTAINING PROTEIN 16"/>
    <property type="match status" value="1"/>
</dbReference>
<accession>A0A0G4IHF7</accession>
<feature type="compositionally biased region" description="Polar residues" evidence="4">
    <location>
        <begin position="469"/>
        <end position="479"/>
    </location>
</feature>
<dbReference type="OrthoDB" id="194358at2759"/>
<dbReference type="Gene3D" id="1.25.40.20">
    <property type="entry name" value="Ankyrin repeat-containing domain"/>
    <property type="match status" value="1"/>
</dbReference>
<keyword evidence="5" id="KW-0732">Signal</keyword>
<dbReference type="Pfam" id="PF00023">
    <property type="entry name" value="Ank"/>
    <property type="match status" value="1"/>
</dbReference>
<evidence type="ECO:0000256" key="4">
    <source>
        <dbReference type="SAM" id="MobiDB-lite"/>
    </source>
</evidence>
<reference evidence="6 8" key="1">
    <citation type="submission" date="2015-02" db="EMBL/GenBank/DDBJ databases">
        <authorList>
            <person name="Chooi Y.-H."/>
        </authorList>
    </citation>
    <scope>NUCLEOTIDE SEQUENCE [LARGE SCALE GENOMIC DNA]</scope>
    <source>
        <strain evidence="6">E3</strain>
    </source>
</reference>
<keyword evidence="2 3" id="KW-0040">ANK repeat</keyword>
<dbReference type="PROSITE" id="PS51257">
    <property type="entry name" value="PROKAR_LIPOPROTEIN"/>
    <property type="match status" value="1"/>
</dbReference>
<feature type="repeat" description="ANK" evidence="3">
    <location>
        <begin position="116"/>
        <end position="148"/>
    </location>
</feature>
<evidence type="ECO:0000313" key="7">
    <source>
        <dbReference type="EMBL" id="SPQ93105.1"/>
    </source>
</evidence>
<dbReference type="PANTHER" id="PTHR24173">
    <property type="entry name" value="ANKYRIN REPEAT CONTAINING"/>
    <property type="match status" value="1"/>
</dbReference>